<feature type="transmembrane region" description="Helical" evidence="7">
    <location>
        <begin position="532"/>
        <end position="553"/>
    </location>
</feature>
<dbReference type="InterPro" id="IPR003838">
    <property type="entry name" value="ABC3_permease_C"/>
</dbReference>
<evidence type="ECO:0000256" key="1">
    <source>
        <dbReference type="ARBA" id="ARBA00004651"/>
    </source>
</evidence>
<evidence type="ECO:0000256" key="5">
    <source>
        <dbReference type="ARBA" id="ARBA00023136"/>
    </source>
</evidence>
<feature type="transmembrane region" description="Helical" evidence="7">
    <location>
        <begin position="277"/>
        <end position="298"/>
    </location>
</feature>
<evidence type="ECO:0000259" key="8">
    <source>
        <dbReference type="Pfam" id="PF02687"/>
    </source>
</evidence>
<evidence type="ECO:0000256" key="2">
    <source>
        <dbReference type="ARBA" id="ARBA00022475"/>
    </source>
</evidence>
<evidence type="ECO:0000259" key="9">
    <source>
        <dbReference type="Pfam" id="PF12704"/>
    </source>
</evidence>
<reference evidence="10 11" key="1">
    <citation type="journal article" date="2021" name="Int. J. Syst. Evol. Microbiol.">
        <title>Reticulibacter mediterranei gen. nov., sp. nov., within the new family Reticulibacteraceae fam. nov., and Ktedonospora formicarum gen. nov., sp. nov., Ktedonobacter robiniae sp. nov., Dictyobacter formicarum sp. nov. and Dictyobacter arantiisoli sp. nov., belonging to the class Ktedonobacteria.</title>
        <authorList>
            <person name="Yabe S."/>
            <person name="Zheng Y."/>
            <person name="Wang C.M."/>
            <person name="Sakai Y."/>
            <person name="Abe K."/>
            <person name="Yokota A."/>
            <person name="Donadio S."/>
            <person name="Cavaletti L."/>
            <person name="Monciardini P."/>
        </authorList>
    </citation>
    <scope>NUCLEOTIDE SEQUENCE [LARGE SCALE GENOMIC DNA]</scope>
    <source>
        <strain evidence="10 11">SOSP1-9</strain>
    </source>
</reference>
<feature type="transmembrane region" description="Helical" evidence="7">
    <location>
        <begin position="472"/>
        <end position="490"/>
    </location>
</feature>
<feature type="domain" description="MacB-like periplasmic core" evidence="9">
    <location>
        <begin position="22"/>
        <end position="240"/>
    </location>
</feature>
<evidence type="ECO:0000256" key="7">
    <source>
        <dbReference type="SAM" id="Phobius"/>
    </source>
</evidence>
<evidence type="ECO:0008006" key="12">
    <source>
        <dbReference type="Google" id="ProtNLM"/>
    </source>
</evidence>
<protein>
    <recommendedName>
        <fullName evidence="12">ABC transporter permease</fullName>
    </recommendedName>
</protein>
<feature type="transmembrane region" description="Helical" evidence="7">
    <location>
        <begin position="855"/>
        <end position="876"/>
    </location>
</feature>
<evidence type="ECO:0000313" key="10">
    <source>
        <dbReference type="EMBL" id="GHO82444.1"/>
    </source>
</evidence>
<dbReference type="Pfam" id="PF02687">
    <property type="entry name" value="FtsX"/>
    <property type="match status" value="2"/>
</dbReference>
<feature type="transmembrane region" description="Helical" evidence="7">
    <location>
        <begin position="318"/>
        <end position="351"/>
    </location>
</feature>
<feature type="transmembrane region" description="Helical" evidence="7">
    <location>
        <begin position="792"/>
        <end position="816"/>
    </location>
</feature>
<dbReference type="PANTHER" id="PTHR30572">
    <property type="entry name" value="MEMBRANE COMPONENT OF TRANSPORTER-RELATED"/>
    <property type="match status" value="1"/>
</dbReference>
<keyword evidence="5 7" id="KW-0472">Membrane</keyword>
<feature type="domain" description="ABC3 transporter permease C-terminal" evidence="8">
    <location>
        <begin position="799"/>
        <end position="922"/>
    </location>
</feature>
<feature type="transmembrane region" description="Helical" evidence="7">
    <location>
        <begin position="403"/>
        <end position="426"/>
    </location>
</feature>
<name>A0ABQ3V9C3_9CHLR</name>
<comment type="similarity">
    <text evidence="6">Belongs to the ABC-4 integral membrane protein family.</text>
</comment>
<evidence type="ECO:0000256" key="3">
    <source>
        <dbReference type="ARBA" id="ARBA00022692"/>
    </source>
</evidence>
<proteinExistence type="inferred from homology"/>
<dbReference type="Pfam" id="PF12704">
    <property type="entry name" value="MacB_PCD"/>
    <property type="match status" value="1"/>
</dbReference>
<sequence>MKAPIYLSYPVRSLLRGGSYPLLAAFCIAVGVMTVVAIQFVGSMALHTYSQDPRGVLGGDIALTQGGSGVTITQKDLSFLEQLKSAGTILNYTPVNLEQGSINHADSALNVVDVQVVDPNTFPLVPSSTTFLTPAHGNFATLLTGNQVVVTQSFQEHYHKHIGDRFDIVVQPVEGSRVARTLHARLAGVIEDGGIYSGADYLIVSFAAYQAADPTVPVTYSGVNITTSDKNHTQQALVTIRQQIQQNSFSLVQIKTTANIQQSVQLDAGQTTQLQELGGLLALLLAGMGIMNTLLALFSRRGMEIAMLKAMGYSRRKLIVLFGVEAGLLGLIGSLIAIVAAIGVSFGIATWLLHVNFMLDPLIIVSGIVLGIVTAIIYGLLPIVQSANLRPIQVLRQQSGDRVFNNVLALPLLALLGLLYCIVASIVLKNVVLGFAAVGGTIAVIVLLYLCFRPLLMLVSAFPVPERYDQRYLLVVLAGVVIAVAVFFFLPPLGGMLLAIVLLALLVRWFPRTWKINIRIGLSNLSRRPARTTMLMLILFIGVFVIGCIQMIGQDLQDQLYAQINTNLAYNVLAKVPLNQSQSVQALLATLPGLSTYRDSTLSSASLNAVNGQPWQSFIPQQEKKLPLRPGTARYNVLHSLNGLEGYELNNQSAPDPSLIHIVAGRNLNASDTGTSNVLIPQVPSLTKAFHLDLGSTLTFVSTDGKLSKTVTIVGIYTTSGITISYINPVLAPQSIVTALSPLDAQELFYLKVSSTSVAQAEARLGSAVANVAFLQTPASRVDDFLYDLTNIVWSFTAIASQALLAGIVIIANAVVMDLLERRREMGILKAVGYTRTAVLGAVLVEYGVLGSVSAFLAALVTIPLVTFFGNLFLRVTMVHLGVSNGSINLAFDTRGTLLVGLIVGSALLTLFVSLFSSWKSVQVRPLEVLRYE</sequence>
<accession>A0ABQ3V9C3</accession>
<dbReference type="InterPro" id="IPR050250">
    <property type="entry name" value="Macrolide_Exporter_MacB"/>
</dbReference>
<feature type="transmembrane region" description="Helical" evidence="7">
    <location>
        <begin position="363"/>
        <end position="383"/>
    </location>
</feature>
<feature type="transmembrane region" description="Helical" evidence="7">
    <location>
        <begin position="432"/>
        <end position="452"/>
    </location>
</feature>
<feature type="transmembrane region" description="Helical" evidence="7">
    <location>
        <begin position="496"/>
        <end position="511"/>
    </location>
</feature>
<keyword evidence="11" id="KW-1185">Reference proteome</keyword>
<evidence type="ECO:0000313" key="11">
    <source>
        <dbReference type="Proteomes" id="UP000635565"/>
    </source>
</evidence>
<dbReference type="EMBL" id="BNJJ01000001">
    <property type="protein sequence ID" value="GHO82444.1"/>
    <property type="molecule type" value="Genomic_DNA"/>
</dbReference>
<feature type="transmembrane region" description="Helical" evidence="7">
    <location>
        <begin position="20"/>
        <end position="41"/>
    </location>
</feature>
<dbReference type="PANTHER" id="PTHR30572:SF4">
    <property type="entry name" value="ABC TRANSPORTER PERMEASE YTRF"/>
    <property type="match status" value="1"/>
</dbReference>
<feature type="transmembrane region" description="Helical" evidence="7">
    <location>
        <begin position="897"/>
        <end position="919"/>
    </location>
</feature>
<organism evidence="10 11">
    <name type="scientific">Dictyobacter formicarum</name>
    <dbReference type="NCBI Taxonomy" id="2778368"/>
    <lineage>
        <taxon>Bacteria</taxon>
        <taxon>Bacillati</taxon>
        <taxon>Chloroflexota</taxon>
        <taxon>Ktedonobacteria</taxon>
        <taxon>Ktedonobacterales</taxon>
        <taxon>Dictyobacteraceae</taxon>
        <taxon>Dictyobacter</taxon>
    </lineage>
</organism>
<feature type="domain" description="ABC3 transporter permease C-terminal" evidence="8">
    <location>
        <begin position="279"/>
        <end position="389"/>
    </location>
</feature>
<dbReference type="InterPro" id="IPR025857">
    <property type="entry name" value="MacB_PCD"/>
</dbReference>
<comment type="subcellular location">
    <subcellularLocation>
        <location evidence="1">Cell membrane</location>
        <topology evidence="1">Multi-pass membrane protein</topology>
    </subcellularLocation>
</comment>
<evidence type="ECO:0000256" key="6">
    <source>
        <dbReference type="ARBA" id="ARBA00038076"/>
    </source>
</evidence>
<keyword evidence="2" id="KW-1003">Cell membrane</keyword>
<dbReference type="Proteomes" id="UP000635565">
    <property type="component" value="Unassembled WGS sequence"/>
</dbReference>
<evidence type="ECO:0000256" key="4">
    <source>
        <dbReference type="ARBA" id="ARBA00022989"/>
    </source>
</evidence>
<feature type="transmembrane region" description="Helical" evidence="7">
    <location>
        <begin position="828"/>
        <end position="849"/>
    </location>
</feature>
<gene>
    <name evidence="10" type="ORF">KSZ_04500</name>
</gene>
<keyword evidence="3 7" id="KW-0812">Transmembrane</keyword>
<dbReference type="RefSeq" id="WP_201360112.1">
    <property type="nucleotide sequence ID" value="NZ_BNJJ01000001.1"/>
</dbReference>
<comment type="caution">
    <text evidence="10">The sequence shown here is derived from an EMBL/GenBank/DDBJ whole genome shotgun (WGS) entry which is preliminary data.</text>
</comment>
<keyword evidence="4 7" id="KW-1133">Transmembrane helix</keyword>